<sequence>MNELANFKVRESKRDKLAKMYLTLSPAIRSVASQTTIQHHLAECRFENMAMFIKSLEYNDRDPLTKKYGNFWYKLLSGRGIKHIGNLKHFIESICWYSALILRHDLWLFIDGKLEIKDAIKKLDRDLKRQLFTKKALKSRSFEDSIGSFKQSYHRQRLNLYCQQTLGSLEALMIIAMLQTQKYQHSRPSSAEKFAYGQFLYLFGYKYQALKKIEIGHKIALRFSGKSSLGTSDTLRQRLTYDFEKLDEIIAIGRNSKVENLDQFVSDEILKNILSKPNHLYFYS</sequence>
<proteinExistence type="predicted"/>
<dbReference type="Proteomes" id="UP000570493">
    <property type="component" value="Unassembled WGS sequence"/>
</dbReference>
<accession>A0A7Y0DVT1</accession>
<dbReference type="RefSeq" id="WP_169021446.1">
    <property type="nucleotide sequence ID" value="NZ_JABBMT010000043.1"/>
</dbReference>
<evidence type="ECO:0000313" key="1">
    <source>
        <dbReference type="EMBL" id="NMM42542.1"/>
    </source>
</evidence>
<dbReference type="EMBL" id="JABBMT010000043">
    <property type="protein sequence ID" value="NMM42542.1"/>
    <property type="molecule type" value="Genomic_DNA"/>
</dbReference>
<keyword evidence="2" id="KW-1185">Reference proteome</keyword>
<dbReference type="AlphaFoldDB" id="A0A7Y0DVT1"/>
<comment type="caution">
    <text evidence="1">The sequence shown here is derived from an EMBL/GenBank/DDBJ whole genome shotgun (WGS) entry which is preliminary data.</text>
</comment>
<protein>
    <submittedName>
        <fullName evidence="1">Uncharacterized protein</fullName>
    </submittedName>
</protein>
<reference evidence="1" key="1">
    <citation type="submission" date="2020-04" db="EMBL/GenBank/DDBJ databases">
        <title>Genome Sequencing for Pseudoaltermonas arctica.</title>
        <authorList>
            <person name="Elkins N.S."/>
        </authorList>
    </citation>
    <scope>NUCLEOTIDE SEQUENCE [LARGE SCALE GENOMIC DNA]</scope>
    <source>
        <strain evidence="1">NEC-BIFX-2020_0012</strain>
    </source>
</reference>
<organism evidence="1 2">
    <name type="scientific">Pseudoalteromonas arctica</name>
    <dbReference type="NCBI Taxonomy" id="394751"/>
    <lineage>
        <taxon>Bacteria</taxon>
        <taxon>Pseudomonadati</taxon>
        <taxon>Pseudomonadota</taxon>
        <taxon>Gammaproteobacteria</taxon>
        <taxon>Alteromonadales</taxon>
        <taxon>Pseudoalteromonadaceae</taxon>
        <taxon>Pseudoalteromonas</taxon>
    </lineage>
</organism>
<evidence type="ECO:0000313" key="2">
    <source>
        <dbReference type="Proteomes" id="UP000570493"/>
    </source>
</evidence>
<name>A0A7Y0DVT1_9GAMM</name>
<gene>
    <name evidence="1" type="ORF">HHO47_17445</name>
</gene>